<accession>A0A6A0GRN2</accession>
<reference evidence="1" key="2">
    <citation type="journal article" date="2018" name="Environ. Sci. Technol.">
        <title>The Toxicogenome of Hyalella azteca: A Model for Sediment Ecotoxicology and Evolutionary Toxicology.</title>
        <authorList>
            <person name="Poynton H.C."/>
            <person name="Hasenbein S."/>
            <person name="Benoit J.B."/>
            <person name="Sepulveda M.S."/>
            <person name="Poelchau M.F."/>
            <person name="Hughes D.S.T."/>
            <person name="Murali S.C."/>
            <person name="Chen S."/>
            <person name="Glastad K.M."/>
            <person name="Goodisman M.A.D."/>
            <person name="Werren J.H."/>
            <person name="Vineis J.H."/>
            <person name="Bowen J.L."/>
            <person name="Friedrich M."/>
            <person name="Jones J."/>
            <person name="Robertson H.M."/>
            <person name="Feyereisen R."/>
            <person name="Mechler-Hickson A."/>
            <person name="Mathers N."/>
            <person name="Lee C.E."/>
            <person name="Colbourne J.K."/>
            <person name="Biales A."/>
            <person name="Johnston J.S."/>
            <person name="Wellborn G.A."/>
            <person name="Rosendale A.J."/>
            <person name="Cridge A.G."/>
            <person name="Munoz-Torres M.C."/>
            <person name="Bain P.A."/>
            <person name="Manny A.R."/>
            <person name="Major K.M."/>
            <person name="Lambert F.N."/>
            <person name="Vulpe C.D."/>
            <person name="Tuck P."/>
            <person name="Blalock B.J."/>
            <person name="Lin Y.Y."/>
            <person name="Smith M.E."/>
            <person name="Ochoa-Acuna H."/>
            <person name="Chen M.M."/>
            <person name="Childers C.P."/>
            <person name="Qu J."/>
            <person name="Dugan S."/>
            <person name="Lee S.L."/>
            <person name="Chao H."/>
            <person name="Dinh H."/>
            <person name="Han Y."/>
            <person name="Doddapaneni H."/>
            <person name="Worley K.C."/>
            <person name="Muzny D.M."/>
            <person name="Gibbs R.A."/>
            <person name="Richards S."/>
        </authorList>
    </citation>
    <scope>NUCLEOTIDE SEQUENCE</scope>
    <source>
        <strain evidence="1">HAZT.00-mixed</strain>
        <tissue evidence="1">Whole organism</tissue>
    </source>
</reference>
<sequence>MKVVRHVRFQEIFAQEKITRVDSLSLVLSGRWGHLGFVPWLVGHLGHVHWQVGHLIGARTLAGTWGTYPGRCGTWGTYPGS</sequence>
<dbReference type="AlphaFoldDB" id="A0A6A0GRN2"/>
<protein>
    <submittedName>
        <fullName evidence="1">Uncharacterized protein</fullName>
    </submittedName>
</protein>
<evidence type="ECO:0000313" key="1">
    <source>
        <dbReference type="EMBL" id="KAA0185409.1"/>
    </source>
</evidence>
<name>A0A6A0GRN2_HYAAZ</name>
<gene>
    <name evidence="1" type="ORF">HAZT_HAZT004521</name>
</gene>
<organism evidence="1">
    <name type="scientific">Hyalella azteca</name>
    <name type="common">Amphipod</name>
    <dbReference type="NCBI Taxonomy" id="294128"/>
    <lineage>
        <taxon>Eukaryota</taxon>
        <taxon>Metazoa</taxon>
        <taxon>Ecdysozoa</taxon>
        <taxon>Arthropoda</taxon>
        <taxon>Crustacea</taxon>
        <taxon>Multicrustacea</taxon>
        <taxon>Malacostraca</taxon>
        <taxon>Eumalacostraca</taxon>
        <taxon>Peracarida</taxon>
        <taxon>Amphipoda</taxon>
        <taxon>Senticaudata</taxon>
        <taxon>Talitrida</taxon>
        <taxon>Talitroidea</taxon>
        <taxon>Hyalellidae</taxon>
        <taxon>Hyalella</taxon>
    </lineage>
</organism>
<proteinExistence type="predicted"/>
<dbReference type="EMBL" id="JQDR03016320">
    <property type="protein sequence ID" value="KAA0185409.1"/>
    <property type="molecule type" value="Genomic_DNA"/>
</dbReference>
<comment type="caution">
    <text evidence="1">The sequence shown here is derived from an EMBL/GenBank/DDBJ whole genome shotgun (WGS) entry which is preliminary data.</text>
</comment>
<reference evidence="1" key="3">
    <citation type="submission" date="2019-06" db="EMBL/GenBank/DDBJ databases">
        <authorList>
            <person name="Poynton C."/>
            <person name="Hasenbein S."/>
            <person name="Benoit J.B."/>
            <person name="Sepulveda M.S."/>
            <person name="Poelchau M.F."/>
            <person name="Murali S.C."/>
            <person name="Chen S."/>
            <person name="Glastad K.M."/>
            <person name="Werren J.H."/>
            <person name="Vineis J.H."/>
            <person name="Bowen J.L."/>
            <person name="Friedrich M."/>
            <person name="Jones J."/>
            <person name="Robertson H.M."/>
            <person name="Feyereisen R."/>
            <person name="Mechler-Hickson A."/>
            <person name="Mathers N."/>
            <person name="Lee C.E."/>
            <person name="Colbourne J.K."/>
            <person name="Biales A."/>
            <person name="Johnston J.S."/>
            <person name="Wellborn G.A."/>
            <person name="Rosendale A.J."/>
            <person name="Cridge A.G."/>
            <person name="Munoz-Torres M.C."/>
            <person name="Bain P.A."/>
            <person name="Manny A.R."/>
            <person name="Major K.M."/>
            <person name="Lambert F.N."/>
            <person name="Vulpe C.D."/>
            <person name="Tuck P."/>
            <person name="Blalock B.J."/>
            <person name="Lin Y.-Y."/>
            <person name="Smith M.E."/>
            <person name="Ochoa-Acuna H."/>
            <person name="Chen M.-J.M."/>
            <person name="Childers C.P."/>
            <person name="Qu J."/>
            <person name="Dugan S."/>
            <person name="Lee S.L."/>
            <person name="Chao H."/>
            <person name="Dinh H."/>
            <person name="Han Y."/>
            <person name="Doddapaneni H."/>
            <person name="Worley K.C."/>
            <person name="Muzny D.M."/>
            <person name="Gibbs R.A."/>
            <person name="Richards S."/>
        </authorList>
    </citation>
    <scope>NUCLEOTIDE SEQUENCE</scope>
    <source>
        <strain evidence="1">HAZT.00-mixed</strain>
        <tissue evidence="1">Whole organism</tissue>
    </source>
</reference>
<reference evidence="1" key="1">
    <citation type="submission" date="2014-08" db="EMBL/GenBank/DDBJ databases">
        <authorList>
            <person name="Murali S."/>
            <person name="Richards S."/>
            <person name="Bandaranaike D."/>
            <person name="Bellair M."/>
            <person name="Blankenburg K."/>
            <person name="Chao H."/>
            <person name="Dinh H."/>
            <person name="Doddapaneni H."/>
            <person name="Dugan-Rocha S."/>
            <person name="Elkadiri S."/>
            <person name="Gnanaolivu R."/>
            <person name="Hughes D."/>
            <person name="Lee S."/>
            <person name="Li M."/>
            <person name="Ming W."/>
            <person name="Munidasa M."/>
            <person name="Muniz J."/>
            <person name="Nguyen L."/>
            <person name="Osuji N."/>
            <person name="Pu L.-L."/>
            <person name="Puazo M."/>
            <person name="Skinner E."/>
            <person name="Qu C."/>
            <person name="Quiroz J."/>
            <person name="Raj R."/>
            <person name="Weissenberger G."/>
            <person name="Xin Y."/>
            <person name="Zou X."/>
            <person name="Han Y."/>
            <person name="Worley K."/>
            <person name="Muzny D."/>
            <person name="Gibbs R."/>
        </authorList>
    </citation>
    <scope>NUCLEOTIDE SEQUENCE</scope>
    <source>
        <strain evidence="1">HAZT.00-mixed</strain>
        <tissue evidence="1">Whole organism</tissue>
    </source>
</reference>
<dbReference type="Proteomes" id="UP000711488">
    <property type="component" value="Unassembled WGS sequence"/>
</dbReference>